<organism evidence="2 3">
    <name type="scientific">Candidatus Neomicrothrix parvicella RN1</name>
    <dbReference type="NCBI Taxonomy" id="1229780"/>
    <lineage>
        <taxon>Bacteria</taxon>
        <taxon>Bacillati</taxon>
        <taxon>Actinomycetota</taxon>
        <taxon>Acidimicrobiia</taxon>
        <taxon>Acidimicrobiales</taxon>
        <taxon>Microthrixaceae</taxon>
        <taxon>Candidatus Neomicrothrix</taxon>
    </lineage>
</organism>
<feature type="region of interest" description="Disordered" evidence="1">
    <location>
        <begin position="67"/>
        <end position="133"/>
    </location>
</feature>
<evidence type="ECO:0000313" key="2">
    <source>
        <dbReference type="EMBL" id="CCM63705.1"/>
    </source>
</evidence>
<keyword evidence="3" id="KW-1185">Reference proteome</keyword>
<dbReference type="HOGENOM" id="CLU_1902862_0_0_11"/>
<evidence type="ECO:0000313" key="3">
    <source>
        <dbReference type="Proteomes" id="UP000018291"/>
    </source>
</evidence>
<feature type="compositionally biased region" description="Basic residues" evidence="1">
    <location>
        <begin position="99"/>
        <end position="109"/>
    </location>
</feature>
<evidence type="ECO:0000256" key="1">
    <source>
        <dbReference type="SAM" id="MobiDB-lite"/>
    </source>
</evidence>
<gene>
    <name evidence="2" type="ORF">BN381_290064</name>
</gene>
<dbReference type="Proteomes" id="UP000018291">
    <property type="component" value="Unassembled WGS sequence"/>
</dbReference>
<dbReference type="AlphaFoldDB" id="R4YZ69"/>
<accession>R4YZ69</accession>
<sequence>MVTTTTGQRHAGYTIAGFLLPGRLGTWRSTSDRGVELDVVNSTEVLLRAARDDVDLGFVETTGKIDGLAWPASNSSAGRQDRAHGRPWRRHSTQSGPRPQKHRSSRGRPARCGGRVGRRRTCGSEPFDGGRRP</sequence>
<reference evidence="2 3" key="1">
    <citation type="journal article" date="2013" name="ISME J.">
        <title>Metabolic model for the filamentous 'Candidatus Microthrix parvicella' based on genomic and metagenomic analyses.</title>
        <authorList>
            <person name="Jon McIlroy S."/>
            <person name="Kristiansen R."/>
            <person name="Albertsen M."/>
            <person name="Michael Karst S."/>
            <person name="Rossetti S."/>
            <person name="Lund Nielsen J."/>
            <person name="Tandoi V."/>
            <person name="James Seviour R."/>
            <person name="Nielsen P.H."/>
        </authorList>
    </citation>
    <scope>NUCLEOTIDE SEQUENCE [LARGE SCALE GENOMIC DNA]</scope>
    <source>
        <strain evidence="2 3">RN1</strain>
    </source>
</reference>
<name>R4YZ69_9ACTN</name>
<comment type="caution">
    <text evidence="2">The sequence shown here is derived from an EMBL/GenBank/DDBJ whole genome shotgun (WGS) entry which is preliminary data.</text>
</comment>
<proteinExistence type="predicted"/>
<protein>
    <submittedName>
        <fullName evidence="2">Uncharacterized protein</fullName>
    </submittedName>
</protein>
<dbReference type="EMBL" id="CANL01000022">
    <property type="protein sequence ID" value="CCM63705.1"/>
    <property type="molecule type" value="Genomic_DNA"/>
</dbReference>